<sequence>MATYVKSVTFDCRDALVVGRFWAAALGGELEEDSTSGKAFVEAAGWGGPNLWFQRVPEPRTAKLRMHFDLRAPDGVAAEVKRLEALGATVFDDQGDLVVMQDPEGNEFCVEL</sequence>
<dbReference type="PANTHER" id="PTHR35908:SF1">
    <property type="entry name" value="CONSERVED PROTEIN"/>
    <property type="match status" value="1"/>
</dbReference>
<dbReference type="RefSeq" id="WP_020516378.1">
    <property type="nucleotide sequence ID" value="NZ_JBIAZU010000008.1"/>
</dbReference>
<evidence type="ECO:0000259" key="1">
    <source>
        <dbReference type="Pfam" id="PF18029"/>
    </source>
</evidence>
<dbReference type="Gene3D" id="3.10.180.10">
    <property type="entry name" value="2,3-Dihydroxybiphenyl 1,2-Dioxygenase, domain 1"/>
    <property type="match status" value="1"/>
</dbReference>
<keyword evidence="3" id="KW-1185">Reference proteome</keyword>
<reference evidence="2 3" key="1">
    <citation type="submission" date="2024-10" db="EMBL/GenBank/DDBJ databases">
        <title>The Natural Products Discovery Center: Release of the First 8490 Sequenced Strains for Exploring Actinobacteria Biosynthetic Diversity.</title>
        <authorList>
            <person name="Kalkreuter E."/>
            <person name="Kautsar S.A."/>
            <person name="Yang D."/>
            <person name="Bader C.D."/>
            <person name="Teijaro C.N."/>
            <person name="Fluegel L."/>
            <person name="Davis C.M."/>
            <person name="Simpson J.R."/>
            <person name="Lauterbach L."/>
            <person name="Steele A.D."/>
            <person name="Gui C."/>
            <person name="Meng S."/>
            <person name="Li G."/>
            <person name="Viehrig K."/>
            <person name="Ye F."/>
            <person name="Su P."/>
            <person name="Kiefer A.F."/>
            <person name="Nichols A."/>
            <person name="Cepeda A.J."/>
            <person name="Yan W."/>
            <person name="Fan B."/>
            <person name="Jiang Y."/>
            <person name="Adhikari A."/>
            <person name="Zheng C.-J."/>
            <person name="Schuster L."/>
            <person name="Cowan T.M."/>
            <person name="Smanski M.J."/>
            <person name="Chevrette M.G."/>
            <person name="De Carvalho L.P.S."/>
            <person name="Shen B."/>
        </authorList>
    </citation>
    <scope>NUCLEOTIDE SEQUENCE [LARGE SCALE GENOMIC DNA]</scope>
    <source>
        <strain evidence="2 3">NPDC000087</strain>
    </source>
</reference>
<dbReference type="EMBL" id="JBIAZU010000008">
    <property type="protein sequence ID" value="MFF5296170.1"/>
    <property type="molecule type" value="Genomic_DNA"/>
</dbReference>
<dbReference type="Proteomes" id="UP001602245">
    <property type="component" value="Unassembled WGS sequence"/>
</dbReference>
<evidence type="ECO:0000313" key="3">
    <source>
        <dbReference type="Proteomes" id="UP001602245"/>
    </source>
</evidence>
<protein>
    <submittedName>
        <fullName evidence="2">VOC family protein</fullName>
    </submittedName>
</protein>
<feature type="domain" description="Glyoxalase-like" evidence="1">
    <location>
        <begin position="7"/>
        <end position="110"/>
    </location>
</feature>
<gene>
    <name evidence="2" type="ORF">ACFY35_42620</name>
</gene>
<organism evidence="2 3">
    <name type="scientific">Paractinoplanes globisporus</name>
    <dbReference type="NCBI Taxonomy" id="113565"/>
    <lineage>
        <taxon>Bacteria</taxon>
        <taxon>Bacillati</taxon>
        <taxon>Actinomycetota</taxon>
        <taxon>Actinomycetes</taxon>
        <taxon>Micromonosporales</taxon>
        <taxon>Micromonosporaceae</taxon>
        <taxon>Paractinoplanes</taxon>
    </lineage>
</organism>
<dbReference type="CDD" id="cd06587">
    <property type="entry name" value="VOC"/>
    <property type="match status" value="1"/>
</dbReference>
<evidence type="ECO:0000313" key="2">
    <source>
        <dbReference type="EMBL" id="MFF5296170.1"/>
    </source>
</evidence>
<proteinExistence type="predicted"/>
<dbReference type="PANTHER" id="PTHR35908">
    <property type="entry name" value="HYPOTHETICAL FUSION PROTEIN"/>
    <property type="match status" value="1"/>
</dbReference>
<comment type="caution">
    <text evidence="2">The sequence shown here is derived from an EMBL/GenBank/DDBJ whole genome shotgun (WGS) entry which is preliminary data.</text>
</comment>
<dbReference type="Pfam" id="PF18029">
    <property type="entry name" value="Glyoxalase_6"/>
    <property type="match status" value="1"/>
</dbReference>
<accession>A0ABW6WUD3</accession>
<dbReference type="SUPFAM" id="SSF54593">
    <property type="entry name" value="Glyoxalase/Bleomycin resistance protein/Dihydroxybiphenyl dioxygenase"/>
    <property type="match status" value="1"/>
</dbReference>
<name>A0ABW6WUD3_9ACTN</name>
<dbReference type="InterPro" id="IPR029068">
    <property type="entry name" value="Glyas_Bleomycin-R_OHBP_Dase"/>
</dbReference>
<dbReference type="InterPro" id="IPR041581">
    <property type="entry name" value="Glyoxalase_6"/>
</dbReference>